<reference evidence="4 5" key="1">
    <citation type="journal article" date="2021" name="Commun. Biol.">
        <title>The genome of Shorea leprosula (Dipterocarpaceae) highlights the ecological relevance of drought in aseasonal tropical rainforests.</title>
        <authorList>
            <person name="Ng K.K.S."/>
            <person name="Kobayashi M.J."/>
            <person name="Fawcett J.A."/>
            <person name="Hatakeyama M."/>
            <person name="Paape T."/>
            <person name="Ng C.H."/>
            <person name="Ang C.C."/>
            <person name="Tnah L.H."/>
            <person name="Lee C.T."/>
            <person name="Nishiyama T."/>
            <person name="Sese J."/>
            <person name="O'Brien M.J."/>
            <person name="Copetti D."/>
            <person name="Mohd Noor M.I."/>
            <person name="Ong R.C."/>
            <person name="Putra M."/>
            <person name="Sireger I.Z."/>
            <person name="Indrioko S."/>
            <person name="Kosugi Y."/>
            <person name="Izuno A."/>
            <person name="Isagi Y."/>
            <person name="Lee S.L."/>
            <person name="Shimizu K.K."/>
        </authorList>
    </citation>
    <scope>NUCLEOTIDE SEQUENCE [LARGE SCALE GENOMIC DNA]</scope>
    <source>
        <strain evidence="4">214</strain>
    </source>
</reference>
<organism evidence="4 5">
    <name type="scientific">Rubroshorea leprosula</name>
    <dbReference type="NCBI Taxonomy" id="152421"/>
    <lineage>
        <taxon>Eukaryota</taxon>
        <taxon>Viridiplantae</taxon>
        <taxon>Streptophyta</taxon>
        <taxon>Embryophyta</taxon>
        <taxon>Tracheophyta</taxon>
        <taxon>Spermatophyta</taxon>
        <taxon>Magnoliopsida</taxon>
        <taxon>eudicotyledons</taxon>
        <taxon>Gunneridae</taxon>
        <taxon>Pentapetalae</taxon>
        <taxon>rosids</taxon>
        <taxon>malvids</taxon>
        <taxon>Malvales</taxon>
        <taxon>Dipterocarpaceae</taxon>
        <taxon>Rubroshorea</taxon>
    </lineage>
</organism>
<comment type="similarity">
    <text evidence="3">Belongs to the GRAS family.</text>
</comment>
<evidence type="ECO:0000313" key="4">
    <source>
        <dbReference type="EMBL" id="GKV53878.1"/>
    </source>
</evidence>
<comment type="caution">
    <text evidence="3">Lacks conserved residue(s) required for the propagation of feature annotation.</text>
</comment>
<accession>A0AAV5MV54</accession>
<dbReference type="EMBL" id="BPVZ01002142">
    <property type="protein sequence ID" value="GKV53878.1"/>
    <property type="molecule type" value="Genomic_DNA"/>
</dbReference>
<dbReference type="AlphaFoldDB" id="A0AAV5MV54"/>
<keyword evidence="5" id="KW-1185">Reference proteome</keyword>
<feature type="region of interest" description="Leucine repeat II (LRII)" evidence="3">
    <location>
        <begin position="188"/>
        <end position="220"/>
    </location>
</feature>
<comment type="caution">
    <text evidence="4">The sequence shown here is derived from an EMBL/GenBank/DDBJ whole genome shotgun (WGS) entry which is preliminary data.</text>
</comment>
<keyword evidence="2" id="KW-0804">Transcription</keyword>
<dbReference type="PANTHER" id="PTHR31636">
    <property type="entry name" value="OSJNBA0084A10.13 PROTEIN-RELATED"/>
    <property type="match status" value="1"/>
</dbReference>
<name>A0AAV5MV54_9ROSI</name>
<feature type="non-terminal residue" evidence="4">
    <location>
        <position position="367"/>
    </location>
</feature>
<sequence length="367" mass="41492">MDETKRLSTVDIIEIQRAHVNRFTFQDTVDISMLNSFFCGDCFDLSDKEIKDVELVVLLLASAEKRMVHYYTKALQEKIDRETGANTSNIREIKNGGLLLSDENTVCMKPALIKCYEMLPFVQVSVLAGIQAIVEHVASARKVHYIDLAIRTGEQCTASMQALAIRNGVPLELLKVTAIGTAEEEKIETGKRLACFAESLNIPSSFKAAIVTHMKDINEDMFEIEDGEVVAIYSPLVLSHLVRQPDCLEALIRVLRNLNPCVMVVTECEAKLCSPVFMERFLEALSSSGSHFDYFEDSMDRDDQNRFAFEETYFARGIKNIVAEEDENRTHRIMKIDDWRNYLTKFGLVETTLGSSSLYQAELVAKQ</sequence>
<evidence type="ECO:0000256" key="1">
    <source>
        <dbReference type="ARBA" id="ARBA00023015"/>
    </source>
</evidence>
<protein>
    <submittedName>
        <fullName evidence="4">Uncharacterized protein</fullName>
    </submittedName>
</protein>
<dbReference type="InterPro" id="IPR005202">
    <property type="entry name" value="TF_GRAS"/>
</dbReference>
<evidence type="ECO:0000256" key="3">
    <source>
        <dbReference type="PROSITE-ProRule" id="PRU01191"/>
    </source>
</evidence>
<dbReference type="PROSITE" id="PS50985">
    <property type="entry name" value="GRAS"/>
    <property type="match status" value="1"/>
</dbReference>
<feature type="region of interest" description="SAW" evidence="3">
    <location>
        <begin position="323"/>
        <end position="367"/>
    </location>
</feature>
<keyword evidence="1" id="KW-0805">Transcription regulation</keyword>
<evidence type="ECO:0000256" key="2">
    <source>
        <dbReference type="ARBA" id="ARBA00023163"/>
    </source>
</evidence>
<gene>
    <name evidence="4" type="ORF">SLEP1_g60391</name>
</gene>
<dbReference type="Pfam" id="PF03514">
    <property type="entry name" value="GRAS"/>
    <property type="match status" value="1"/>
</dbReference>
<proteinExistence type="inferred from homology"/>
<evidence type="ECO:0000313" key="5">
    <source>
        <dbReference type="Proteomes" id="UP001054252"/>
    </source>
</evidence>
<dbReference type="Proteomes" id="UP001054252">
    <property type="component" value="Unassembled WGS sequence"/>
</dbReference>